<name>A0A2M7PQL4_9BACT</name>
<protein>
    <recommendedName>
        <fullName evidence="1">Transposase InsH N-terminal domain-containing protein</fullName>
    </recommendedName>
</protein>
<gene>
    <name evidence="2" type="ORF">COZ07_04080</name>
</gene>
<dbReference type="EMBL" id="PFKO01000150">
    <property type="protein sequence ID" value="PIY32909.1"/>
    <property type="molecule type" value="Genomic_DNA"/>
</dbReference>
<organism evidence="2 3">
    <name type="scientific">Candidatus Infernicultor aquiphilus</name>
    <dbReference type="NCBI Taxonomy" id="1805029"/>
    <lineage>
        <taxon>Bacteria</taxon>
        <taxon>Pseudomonadati</taxon>
        <taxon>Atribacterota</taxon>
        <taxon>Candidatus Phoenicimicrobiia</taxon>
        <taxon>Candidatus Pheonicimicrobiales</taxon>
        <taxon>Candidatus Phoenicimicrobiaceae</taxon>
        <taxon>Candidatus Infernicultor</taxon>
    </lineage>
</organism>
<evidence type="ECO:0000313" key="3">
    <source>
        <dbReference type="Proteomes" id="UP000230646"/>
    </source>
</evidence>
<dbReference type="RefSeq" id="WP_406607323.1">
    <property type="nucleotide sequence ID" value="NZ_PFKO01000150.1"/>
</dbReference>
<dbReference type="InterPro" id="IPR008490">
    <property type="entry name" value="Transposase_InsH_N"/>
</dbReference>
<evidence type="ECO:0000313" key="2">
    <source>
        <dbReference type="EMBL" id="PIY32909.1"/>
    </source>
</evidence>
<comment type="caution">
    <text evidence="2">The sequence shown here is derived from an EMBL/GenBank/DDBJ whole genome shotgun (WGS) entry which is preliminary data.</text>
</comment>
<feature type="domain" description="Transposase InsH N-terminal" evidence="1">
    <location>
        <begin position="21"/>
        <end position="102"/>
    </location>
</feature>
<evidence type="ECO:0000259" key="1">
    <source>
        <dbReference type="Pfam" id="PF05598"/>
    </source>
</evidence>
<dbReference type="Pfam" id="PF05598">
    <property type="entry name" value="DUF772"/>
    <property type="match status" value="1"/>
</dbReference>
<reference evidence="2 3" key="1">
    <citation type="submission" date="2017-09" db="EMBL/GenBank/DDBJ databases">
        <title>Depth-based differentiation of microbial function through sediment-hosted aquifers and enrichment of novel symbionts in the deep terrestrial subsurface.</title>
        <authorList>
            <person name="Probst A.J."/>
            <person name="Ladd B."/>
            <person name="Jarett J.K."/>
            <person name="Geller-Mcgrath D.E."/>
            <person name="Sieber C.M."/>
            <person name="Emerson J.B."/>
            <person name="Anantharaman K."/>
            <person name="Thomas B.C."/>
            <person name="Malmstrom R."/>
            <person name="Stieglmeier M."/>
            <person name="Klingl A."/>
            <person name="Woyke T."/>
            <person name="Ryan C.M."/>
            <person name="Banfield J.F."/>
        </authorList>
    </citation>
    <scope>NUCLEOTIDE SEQUENCE [LARGE SCALE GENOMIC DNA]</scope>
    <source>
        <strain evidence="2">CG_4_10_14_3_um_filter_34_13</strain>
    </source>
</reference>
<proteinExistence type="predicted"/>
<sequence length="124" mass="13920">MSTFNPQQRLLLSAEYLLDINPLKKYELLFDNLDCSPLKGHTHNAKGRPPVLKPGLLRALIYKNLKPLPTLYDLAVDLVDNPSIALKCNLDPPSPDFRTFSPIQNQNSNKIRGFSLKGQCSAIF</sequence>
<dbReference type="Proteomes" id="UP000230646">
    <property type="component" value="Unassembled WGS sequence"/>
</dbReference>
<accession>A0A2M7PQL4</accession>
<dbReference type="AlphaFoldDB" id="A0A2M7PQL4"/>